<reference evidence="2 3" key="2">
    <citation type="submission" date="2018-11" db="EMBL/GenBank/DDBJ databases">
        <authorList>
            <consortium name="Pathogen Informatics"/>
        </authorList>
    </citation>
    <scope>NUCLEOTIDE SEQUENCE [LARGE SCALE GENOMIC DNA]</scope>
    <source>
        <strain evidence="2 3">MHpl1</strain>
    </source>
</reference>
<name>A0A0N4W321_HAEPC</name>
<evidence type="ECO:0000313" key="4">
    <source>
        <dbReference type="WBParaSite" id="HPLM_0000416901-mRNA-1"/>
    </source>
</evidence>
<keyword evidence="3" id="KW-1185">Reference proteome</keyword>
<dbReference type="EMBL" id="UZAF01016180">
    <property type="protein sequence ID" value="VDO22570.1"/>
    <property type="molecule type" value="Genomic_DNA"/>
</dbReference>
<proteinExistence type="predicted"/>
<accession>A0A0N4W321</accession>
<protein>
    <submittedName>
        <fullName evidence="4">Pinin</fullName>
    </submittedName>
</protein>
<gene>
    <name evidence="2" type="ORF">HPLM_LOCUS4161</name>
</gene>
<dbReference type="Proteomes" id="UP000268014">
    <property type="component" value="Unassembled WGS sequence"/>
</dbReference>
<feature type="compositionally biased region" description="Basic residues" evidence="1">
    <location>
        <begin position="100"/>
        <end position="122"/>
    </location>
</feature>
<organism evidence="4">
    <name type="scientific">Haemonchus placei</name>
    <name type="common">Barber's pole worm</name>
    <dbReference type="NCBI Taxonomy" id="6290"/>
    <lineage>
        <taxon>Eukaryota</taxon>
        <taxon>Metazoa</taxon>
        <taxon>Ecdysozoa</taxon>
        <taxon>Nematoda</taxon>
        <taxon>Chromadorea</taxon>
        <taxon>Rhabditida</taxon>
        <taxon>Rhabditina</taxon>
        <taxon>Rhabditomorpha</taxon>
        <taxon>Strongyloidea</taxon>
        <taxon>Trichostrongylidae</taxon>
        <taxon>Haemonchus</taxon>
    </lineage>
</organism>
<evidence type="ECO:0000313" key="2">
    <source>
        <dbReference type="EMBL" id="VDO22570.1"/>
    </source>
</evidence>
<sequence length="131" mass="14993">MSQENREQPMEEGQEEIPVEPVQDEVQVQEINVKINPPQPQQQEEPRHPPIEELQPFDEPRGPSQTEELSMVHRKINRVLGRTDELSITANRVNSTFKSARPKNRPKSGHSPKGSLKSRRAARRGEVVPHL</sequence>
<evidence type="ECO:0000256" key="1">
    <source>
        <dbReference type="SAM" id="MobiDB-lite"/>
    </source>
</evidence>
<dbReference type="WBParaSite" id="HPLM_0000416901-mRNA-1">
    <property type="protein sequence ID" value="HPLM_0000416901-mRNA-1"/>
    <property type="gene ID" value="HPLM_0000416901"/>
</dbReference>
<feature type="region of interest" description="Disordered" evidence="1">
    <location>
        <begin position="91"/>
        <end position="131"/>
    </location>
</feature>
<dbReference type="AlphaFoldDB" id="A0A0N4W321"/>
<reference evidence="4" key="1">
    <citation type="submission" date="2017-02" db="UniProtKB">
        <authorList>
            <consortium name="WormBaseParasite"/>
        </authorList>
    </citation>
    <scope>IDENTIFICATION</scope>
</reference>
<feature type="compositionally biased region" description="Low complexity" evidence="1">
    <location>
        <begin position="19"/>
        <end position="31"/>
    </location>
</feature>
<feature type="region of interest" description="Disordered" evidence="1">
    <location>
        <begin position="1"/>
        <end position="70"/>
    </location>
</feature>
<evidence type="ECO:0000313" key="3">
    <source>
        <dbReference type="Proteomes" id="UP000268014"/>
    </source>
</evidence>